<dbReference type="KEGG" id="hpak:JT17_03340"/>
<dbReference type="InterPro" id="IPR036869">
    <property type="entry name" value="J_dom_sf"/>
</dbReference>
<dbReference type="NCBIfam" id="TIGR00714">
    <property type="entry name" value="hscB"/>
    <property type="match status" value="1"/>
</dbReference>
<organism evidence="6 7">
    <name type="scientific">Glaesserella parasuis</name>
    <name type="common">Haemophilus parasuis</name>
    <dbReference type="NCBI Taxonomy" id="738"/>
    <lineage>
        <taxon>Bacteria</taxon>
        <taxon>Pseudomonadati</taxon>
        <taxon>Pseudomonadota</taxon>
        <taxon>Gammaproteobacteria</taxon>
        <taxon>Pasteurellales</taxon>
        <taxon>Pasteurellaceae</taxon>
        <taxon>Glaesserella</taxon>
    </lineage>
</organism>
<dbReference type="Proteomes" id="UP000662736">
    <property type="component" value="Chromosome"/>
</dbReference>
<dbReference type="AlphaFoldDB" id="A0A084EW72"/>
<dbReference type="PANTHER" id="PTHR14021">
    <property type="entry name" value="IRON-SULFUR CLUSTER CO-CHAPERONE PROTEIN HSCB"/>
    <property type="match status" value="1"/>
</dbReference>
<proteinExistence type="inferred from homology"/>
<evidence type="ECO:0000313" key="6">
    <source>
        <dbReference type="EMBL" id="QSX17721.1"/>
    </source>
</evidence>
<dbReference type="InterPro" id="IPR001623">
    <property type="entry name" value="DnaJ_domain"/>
</dbReference>
<reference evidence="6" key="1">
    <citation type="submission" date="2021-03" db="EMBL/GenBank/DDBJ databases">
        <title>Characterization of a novel Integrative Conjugative Element in Glaesserella parasuis.</title>
        <authorList>
            <person name="Hu G."/>
            <person name="Sun H."/>
        </authorList>
    </citation>
    <scope>NUCLEOTIDE SEQUENCE</scope>
    <source>
        <strain evidence="6">GHP1807</strain>
    </source>
</reference>
<dbReference type="OMA" id="LMFIERF"/>
<dbReference type="CDD" id="cd06257">
    <property type="entry name" value="DnaJ"/>
    <property type="match status" value="1"/>
</dbReference>
<dbReference type="EMBL" id="CP071491">
    <property type="protein sequence ID" value="QSX17721.1"/>
    <property type="molecule type" value="Genomic_DNA"/>
</dbReference>
<sequence>MSNPFTLFDLPVQFQVDNAQLSERYLALQKSLHPDNFAASSATEQRLAMQKSAEINDALHILKDPILRAEAIIAIHTGEQQDIEQKSNRDMAFLMQQMEWRETLESIETTKNEADLTAFAQEIEQQQKAILQQLEQALNAQQWADALAINDKLRFIKKLLVEIERVEEKLFEF</sequence>
<dbReference type="GO" id="GO:0001671">
    <property type="term" value="F:ATPase activator activity"/>
    <property type="evidence" value="ECO:0007669"/>
    <property type="project" value="InterPro"/>
</dbReference>
<evidence type="ECO:0000256" key="2">
    <source>
        <dbReference type="ARBA" id="ARBA00023186"/>
    </source>
</evidence>
<dbReference type="SUPFAM" id="SSF46565">
    <property type="entry name" value="Chaperone J-domain"/>
    <property type="match status" value="1"/>
</dbReference>
<accession>A0A084EW72</accession>
<protein>
    <recommendedName>
        <fullName evidence="4">Co-chaperone protein HscB homolog</fullName>
    </recommendedName>
</protein>
<dbReference type="InterPro" id="IPR004640">
    <property type="entry name" value="HscB"/>
</dbReference>
<evidence type="ECO:0000259" key="5">
    <source>
        <dbReference type="SMART" id="SM00271"/>
    </source>
</evidence>
<dbReference type="GO" id="GO:1990230">
    <property type="term" value="C:iron-sulfur cluster transfer complex"/>
    <property type="evidence" value="ECO:0007669"/>
    <property type="project" value="TreeGrafter"/>
</dbReference>
<dbReference type="HAMAP" id="MF_00682">
    <property type="entry name" value="HscB"/>
    <property type="match status" value="1"/>
</dbReference>
<dbReference type="PANTHER" id="PTHR14021:SF15">
    <property type="entry name" value="IRON-SULFUR CLUSTER CO-CHAPERONE PROTEIN HSCB"/>
    <property type="match status" value="1"/>
</dbReference>
<evidence type="ECO:0000256" key="4">
    <source>
        <dbReference type="HAMAP-Rule" id="MF_00682"/>
    </source>
</evidence>
<dbReference type="GO" id="GO:0051087">
    <property type="term" value="F:protein-folding chaperone binding"/>
    <property type="evidence" value="ECO:0007669"/>
    <property type="project" value="InterPro"/>
</dbReference>
<dbReference type="Gene3D" id="1.20.1280.20">
    <property type="entry name" value="HscB, C-terminal domain"/>
    <property type="match status" value="1"/>
</dbReference>
<gene>
    <name evidence="4 6" type="primary">hscB</name>
    <name evidence="6" type="ORF">J1G54_04090</name>
</gene>
<evidence type="ECO:0000256" key="3">
    <source>
        <dbReference type="ARBA" id="ARBA00025596"/>
    </source>
</evidence>
<dbReference type="GO" id="GO:0006457">
    <property type="term" value="P:protein folding"/>
    <property type="evidence" value="ECO:0007669"/>
    <property type="project" value="UniProtKB-UniRule"/>
</dbReference>
<dbReference type="OrthoDB" id="287587at2"/>
<comment type="function">
    <text evidence="3 4">Co-chaperone involved in the maturation of iron-sulfur cluster-containing proteins. Seems to help targeting proteins to be folded toward HscA.</text>
</comment>
<dbReference type="GO" id="GO:0051259">
    <property type="term" value="P:protein complex oligomerization"/>
    <property type="evidence" value="ECO:0007669"/>
    <property type="project" value="InterPro"/>
</dbReference>
<dbReference type="SUPFAM" id="SSF47144">
    <property type="entry name" value="HSC20 (HSCB), C-terminal oligomerisation domain"/>
    <property type="match status" value="1"/>
</dbReference>
<comment type="similarity">
    <text evidence="1 4">Belongs to the HscB family.</text>
</comment>
<dbReference type="InterPro" id="IPR036386">
    <property type="entry name" value="HscB_C_sf"/>
</dbReference>
<name>A0A084EW72_GLAPU</name>
<dbReference type="RefSeq" id="WP_010785897.1">
    <property type="nucleotide sequence ID" value="NZ_CBCRUP010000009.1"/>
</dbReference>
<dbReference type="GO" id="GO:0044571">
    <property type="term" value="P:[2Fe-2S] cluster assembly"/>
    <property type="evidence" value="ECO:0007669"/>
    <property type="project" value="InterPro"/>
</dbReference>
<evidence type="ECO:0000313" key="7">
    <source>
        <dbReference type="Proteomes" id="UP000662736"/>
    </source>
</evidence>
<dbReference type="InterPro" id="IPR009073">
    <property type="entry name" value="HscB_oligo_C"/>
</dbReference>
<comment type="subunit">
    <text evidence="4">Interacts with HscA and stimulates its ATPase activity.</text>
</comment>
<feature type="domain" description="J" evidence="5">
    <location>
        <begin position="2"/>
        <end position="67"/>
    </location>
</feature>
<dbReference type="Gene3D" id="1.10.287.110">
    <property type="entry name" value="DnaJ domain"/>
    <property type="match status" value="1"/>
</dbReference>
<keyword evidence="2 4" id="KW-0143">Chaperone</keyword>
<evidence type="ECO:0000256" key="1">
    <source>
        <dbReference type="ARBA" id="ARBA00010476"/>
    </source>
</evidence>
<dbReference type="Pfam" id="PF07743">
    <property type="entry name" value="HSCB_C"/>
    <property type="match status" value="1"/>
</dbReference>
<dbReference type="SMART" id="SM00271">
    <property type="entry name" value="DnaJ"/>
    <property type="match status" value="1"/>
</dbReference>